<feature type="compositionally biased region" description="Pro residues" evidence="1">
    <location>
        <begin position="35"/>
        <end position="45"/>
    </location>
</feature>
<evidence type="ECO:0000313" key="2">
    <source>
        <dbReference type="EMBL" id="UJG39547.1"/>
    </source>
</evidence>
<accession>A0A9Y1BIF6</accession>
<dbReference type="AlphaFoldDB" id="A0A9Y1BIF6"/>
<protein>
    <submittedName>
        <fullName evidence="2">Uncharacterized protein</fullName>
    </submittedName>
</protein>
<organism evidence="2">
    <name type="scientific">Candidatus Heimdallarchaeum aukensis</name>
    <dbReference type="NCBI Taxonomy" id="2876573"/>
    <lineage>
        <taxon>Archaea</taxon>
        <taxon>Promethearchaeati</taxon>
        <taxon>Candidatus Heimdallarchaeota</taxon>
        <taxon>Candidatus Heimdallarchaeia (ex Rinke et al. 2021) (nom. nud.)</taxon>
        <taxon>Candidatus Heimdallarchaeales</taxon>
        <taxon>Candidatus Heimdallarchaeaceae</taxon>
        <taxon>Candidatus Heimdallarchaeum</taxon>
    </lineage>
</organism>
<sequence>MSSLEERVEKLEKEVERLRNLLEQHLHQHGWRPQPIKPKPNIPPKHPFKPNHDDLHEPFKID</sequence>
<reference evidence="2" key="1">
    <citation type="journal article" date="2022" name="Nat. Microbiol.">
        <title>Unique mobile elements and scalable gene flow at the prokaryote-eukaryote boundary revealed by circularized Asgard archaea genomes.</title>
        <authorList>
            <person name="Wu F."/>
            <person name="Speth D.R."/>
            <person name="Philosof A."/>
            <person name="Cremiere A."/>
            <person name="Narayanan A."/>
            <person name="Barco R.A."/>
            <person name="Connon S.A."/>
            <person name="Amend J.P."/>
            <person name="Antoshechkin I.A."/>
            <person name="Orphan V.J."/>
        </authorList>
    </citation>
    <scope>NUCLEOTIDE SEQUENCE</scope>
    <source>
        <strain evidence="2">PM71</strain>
    </source>
</reference>
<dbReference type="Proteomes" id="UP001201020">
    <property type="component" value="Chromosome"/>
</dbReference>
<evidence type="ECO:0000256" key="1">
    <source>
        <dbReference type="SAM" id="MobiDB-lite"/>
    </source>
</evidence>
<gene>
    <name evidence="2" type="ORF">K9W45_06660</name>
</gene>
<feature type="compositionally biased region" description="Basic and acidic residues" evidence="1">
    <location>
        <begin position="50"/>
        <end position="62"/>
    </location>
</feature>
<dbReference type="EMBL" id="CP084166">
    <property type="protein sequence ID" value="UJG39547.1"/>
    <property type="molecule type" value="Genomic_DNA"/>
</dbReference>
<proteinExistence type="predicted"/>
<name>A0A9Y1BIF6_9ARCH</name>
<feature type="region of interest" description="Disordered" evidence="1">
    <location>
        <begin position="27"/>
        <end position="62"/>
    </location>
</feature>